<organism evidence="1 2">
    <name type="scientific">Solanum commersonii</name>
    <name type="common">Commerson's wild potato</name>
    <name type="synonym">Commerson's nightshade</name>
    <dbReference type="NCBI Taxonomy" id="4109"/>
    <lineage>
        <taxon>Eukaryota</taxon>
        <taxon>Viridiplantae</taxon>
        <taxon>Streptophyta</taxon>
        <taxon>Embryophyta</taxon>
        <taxon>Tracheophyta</taxon>
        <taxon>Spermatophyta</taxon>
        <taxon>Magnoliopsida</taxon>
        <taxon>eudicotyledons</taxon>
        <taxon>Gunneridae</taxon>
        <taxon>Pentapetalae</taxon>
        <taxon>asterids</taxon>
        <taxon>lamiids</taxon>
        <taxon>Solanales</taxon>
        <taxon>Solanaceae</taxon>
        <taxon>Solanoideae</taxon>
        <taxon>Solaneae</taxon>
        <taxon>Solanum</taxon>
    </lineage>
</organism>
<keyword evidence="2" id="KW-1185">Reference proteome</keyword>
<dbReference type="Proteomes" id="UP000824120">
    <property type="component" value="Chromosome 10"/>
</dbReference>
<accession>A0A9J5WUC1</accession>
<name>A0A9J5WUC1_SOLCO</name>
<proteinExistence type="predicted"/>
<evidence type="ECO:0000313" key="1">
    <source>
        <dbReference type="EMBL" id="KAG5578708.1"/>
    </source>
</evidence>
<protein>
    <submittedName>
        <fullName evidence="1">Uncharacterized protein</fullName>
    </submittedName>
</protein>
<gene>
    <name evidence="1" type="ORF">H5410_049335</name>
</gene>
<dbReference type="AlphaFoldDB" id="A0A9J5WUC1"/>
<comment type="caution">
    <text evidence="1">The sequence shown here is derived from an EMBL/GenBank/DDBJ whole genome shotgun (WGS) entry which is preliminary data.</text>
</comment>
<dbReference type="EMBL" id="JACXVP010000010">
    <property type="protein sequence ID" value="KAG5578708.1"/>
    <property type="molecule type" value="Genomic_DNA"/>
</dbReference>
<evidence type="ECO:0000313" key="2">
    <source>
        <dbReference type="Proteomes" id="UP000824120"/>
    </source>
</evidence>
<sequence>MSLDRCACHDLCHQANARRPQSMRMPRPMSTGRCAHATAYVDWSMCACHGLCCLADARLPWLITSGRCMQATANVA</sequence>
<reference evidence="1 2" key="1">
    <citation type="submission" date="2020-09" db="EMBL/GenBank/DDBJ databases">
        <title>De no assembly of potato wild relative species, Solanum commersonii.</title>
        <authorList>
            <person name="Cho K."/>
        </authorList>
    </citation>
    <scope>NUCLEOTIDE SEQUENCE [LARGE SCALE GENOMIC DNA]</scope>
    <source>
        <strain evidence="1">LZ3.2</strain>
        <tissue evidence="1">Leaf</tissue>
    </source>
</reference>